<dbReference type="AlphaFoldDB" id="A0A151L3A1"/>
<accession>A0A151L3A1</accession>
<evidence type="ECO:0000256" key="1">
    <source>
        <dbReference type="ARBA" id="ARBA00022737"/>
    </source>
</evidence>
<sequence length="253" mass="28317">INKMLTTSDSVNYLSNKQIVDSVLTVMLENENKEVIIQEGTKVMEKLATESDCQRHITNLEIIINSSETNQEEAYKTLAAISGLSRIESLKNILESKGADTSIFNGIKIWIESPRFIEQTKLIKAGLKTIKTLKLNASATLHDVLGSIVDLMCLSQVKRIAESDEPDENILITSSECINYLTEVNKINNAEIVEASLENIFKLMKKYSESRLTQINLISAMNNILLSSNKIGVDILINKGYIKHIITYLQKVP</sequence>
<dbReference type="InterPro" id="IPR016024">
    <property type="entry name" value="ARM-type_fold"/>
</dbReference>
<name>A0A151L3A1_9APIC</name>
<dbReference type="EMBL" id="LVLB01000232">
    <property type="protein sequence ID" value="KYN93317.1"/>
    <property type="molecule type" value="Genomic_DNA"/>
</dbReference>
<proteinExistence type="predicted"/>
<dbReference type="Gene3D" id="1.25.10.10">
    <property type="entry name" value="Leucine-rich Repeat Variant"/>
    <property type="match status" value="1"/>
</dbReference>
<reference evidence="2 3" key="1">
    <citation type="journal article" date="2016" name="Nat. Commun.">
        <title>Genomes of cryptic chimpanzee Plasmodium species reveal key evolutionary events leading to human malaria.</title>
        <authorList>
            <person name="Sundararaman S.A."/>
            <person name="Plenderleith L.J."/>
            <person name="Liu W."/>
            <person name="Loy D.E."/>
            <person name="Learn G.H."/>
            <person name="Li Y."/>
            <person name="Shaw K.S."/>
            <person name="Ayouba A."/>
            <person name="Peeters M."/>
            <person name="Speede S."/>
            <person name="Shaw G.M."/>
            <person name="Bushman F.D."/>
            <person name="Brisson D."/>
            <person name="Rayner J.C."/>
            <person name="Sharp P.M."/>
            <person name="Hahn B.H."/>
        </authorList>
    </citation>
    <scope>NUCLEOTIDE SEQUENCE [LARGE SCALE GENOMIC DNA]</scope>
    <source>
        <strain evidence="2 3">SY75</strain>
    </source>
</reference>
<evidence type="ECO:0000313" key="3">
    <source>
        <dbReference type="Proteomes" id="UP000076004"/>
    </source>
</evidence>
<dbReference type="GeneID" id="29773936"/>
<keyword evidence="1" id="KW-0677">Repeat</keyword>
<comment type="caution">
    <text evidence="2">The sequence shown here is derived from an EMBL/GenBank/DDBJ whole genome shotgun (WGS) entry which is preliminary data.</text>
</comment>
<dbReference type="PANTHER" id="PTHR22895:SF0">
    <property type="entry name" value="ARMADILLO REPEAT-CONTAINING PROTEIN 6"/>
    <property type="match status" value="1"/>
</dbReference>
<dbReference type="SUPFAM" id="SSF48371">
    <property type="entry name" value="ARM repeat"/>
    <property type="match status" value="1"/>
</dbReference>
<gene>
    <name evidence="2" type="ORF">PGSY75_0021400B</name>
</gene>
<evidence type="ECO:0000313" key="2">
    <source>
        <dbReference type="EMBL" id="KYN93317.1"/>
    </source>
</evidence>
<feature type="non-terminal residue" evidence="2">
    <location>
        <position position="253"/>
    </location>
</feature>
<dbReference type="PANTHER" id="PTHR22895">
    <property type="entry name" value="ARMADILLO REPEAT-CONTAINING PROTEIN 6"/>
    <property type="match status" value="1"/>
</dbReference>
<dbReference type="RefSeq" id="XP_018638867.1">
    <property type="nucleotide sequence ID" value="XM_018783356.1"/>
</dbReference>
<organism evidence="2 3">
    <name type="scientific">Plasmodium gaboni</name>
    <dbReference type="NCBI Taxonomy" id="647221"/>
    <lineage>
        <taxon>Eukaryota</taxon>
        <taxon>Sar</taxon>
        <taxon>Alveolata</taxon>
        <taxon>Apicomplexa</taxon>
        <taxon>Aconoidasida</taxon>
        <taxon>Haemosporida</taxon>
        <taxon>Plasmodiidae</taxon>
        <taxon>Plasmodium</taxon>
        <taxon>Plasmodium (Laverania)</taxon>
    </lineage>
</organism>
<dbReference type="VEuPathDB" id="PlasmoDB:PGSY75_0021400B"/>
<feature type="non-terminal residue" evidence="2">
    <location>
        <position position="1"/>
    </location>
</feature>
<protein>
    <submittedName>
        <fullName evidence="2">Uncharacterized protein</fullName>
    </submittedName>
</protein>
<dbReference type="Proteomes" id="UP000076004">
    <property type="component" value="Unassembled WGS sequence"/>
</dbReference>
<dbReference type="VEuPathDB" id="PlasmoDB:PGABG01_1359500"/>
<dbReference type="InterPro" id="IPR011989">
    <property type="entry name" value="ARM-like"/>
</dbReference>
<dbReference type="KEGG" id="pgab:PGSY75_0021400B"/>